<dbReference type="RefSeq" id="WP_082024509.1">
    <property type="nucleotide sequence ID" value="NZ_AP022337.1"/>
</dbReference>
<comment type="caution">
    <text evidence="1">The sequence shown here is derived from an EMBL/GenBank/DDBJ whole genome shotgun (WGS) entry which is preliminary data.</text>
</comment>
<gene>
    <name evidence="1" type="ORF">OA50_00080</name>
</gene>
<protein>
    <submittedName>
        <fullName evidence="1">Putative integral membrane protein</fullName>
    </submittedName>
</protein>
<dbReference type="EMBL" id="JSUQ01000001">
    <property type="protein sequence ID" value="KHQ55046.1"/>
    <property type="molecule type" value="Genomic_DNA"/>
</dbReference>
<dbReference type="InterPro" id="IPR009380">
    <property type="entry name" value="DUF1036"/>
</dbReference>
<organism evidence="1 2">
    <name type="scientific">Mameliella alba</name>
    <dbReference type="NCBI Taxonomy" id="561184"/>
    <lineage>
        <taxon>Bacteria</taxon>
        <taxon>Pseudomonadati</taxon>
        <taxon>Pseudomonadota</taxon>
        <taxon>Alphaproteobacteria</taxon>
        <taxon>Rhodobacterales</taxon>
        <taxon>Roseobacteraceae</taxon>
        <taxon>Mameliella</taxon>
    </lineage>
</organism>
<dbReference type="Proteomes" id="UP000030960">
    <property type="component" value="Unassembled WGS sequence"/>
</dbReference>
<dbReference type="OrthoDB" id="7849076at2"/>
<evidence type="ECO:0000313" key="1">
    <source>
        <dbReference type="EMBL" id="KHQ55046.1"/>
    </source>
</evidence>
<dbReference type="STRING" id="561184.SAMN05216376_10382"/>
<reference evidence="1 2" key="1">
    <citation type="submission" date="2014-10" db="EMBL/GenBank/DDBJ databases">
        <title>Genome sequence of Ponticoccus sp. strain UMTAT08 isolated from clonal culture of toxic dinoflagellate Alexandrium tamiyavanichii.</title>
        <authorList>
            <person name="Gan H.Y."/>
            <person name="Muhd D.-D."/>
            <person name="Mohd Noor M.E."/>
            <person name="Yeong Y.S."/>
            <person name="Usup G."/>
        </authorList>
    </citation>
    <scope>NUCLEOTIDE SEQUENCE [LARGE SCALE GENOMIC DNA]</scope>
    <source>
        <strain evidence="1 2">UMTAT08</strain>
    </source>
</reference>
<dbReference type="Pfam" id="PF06282">
    <property type="entry name" value="DUF1036"/>
    <property type="match status" value="1"/>
</dbReference>
<name>A0A0B3SEA8_9RHOB</name>
<keyword evidence="2" id="KW-1185">Reference proteome</keyword>
<dbReference type="AlphaFoldDB" id="A0A0B3SEA8"/>
<accession>A0A0B3SEA8</accession>
<evidence type="ECO:0000313" key="2">
    <source>
        <dbReference type="Proteomes" id="UP000030960"/>
    </source>
</evidence>
<proteinExistence type="predicted"/>
<sequence length="136" mass="15932">MHRLLMLALCLMTAVSAGETRAQTQYAQNNNQFTVVFLNACNRQIQTAINYRDLSGNWITNGWYLLDPGQSVDIAYTTNRIYYMYAESIAPVSSRIYWRGAVRHFRIHGSSHTYGFRQRTMDMNNWGRWTERFTCN</sequence>